<feature type="region of interest" description="Disordered" evidence="1">
    <location>
        <begin position="608"/>
        <end position="628"/>
    </location>
</feature>
<organism evidence="2 3">
    <name type="scientific">Mesoterricola silvestris</name>
    <dbReference type="NCBI Taxonomy" id="2927979"/>
    <lineage>
        <taxon>Bacteria</taxon>
        <taxon>Pseudomonadati</taxon>
        <taxon>Acidobacteriota</taxon>
        <taxon>Holophagae</taxon>
        <taxon>Holophagales</taxon>
        <taxon>Holophagaceae</taxon>
        <taxon>Mesoterricola</taxon>
    </lineage>
</organism>
<feature type="compositionally biased region" description="Low complexity" evidence="1">
    <location>
        <begin position="447"/>
        <end position="470"/>
    </location>
</feature>
<feature type="compositionally biased region" description="Low complexity" evidence="1">
    <location>
        <begin position="210"/>
        <end position="247"/>
    </location>
</feature>
<dbReference type="AlphaFoldDB" id="A0AA48GJH2"/>
<proteinExistence type="predicted"/>
<evidence type="ECO:0000313" key="3">
    <source>
        <dbReference type="Proteomes" id="UP001238179"/>
    </source>
</evidence>
<dbReference type="RefSeq" id="WP_316415192.1">
    <property type="nucleotide sequence ID" value="NZ_AP027080.1"/>
</dbReference>
<feature type="region of interest" description="Disordered" evidence="1">
    <location>
        <begin position="403"/>
        <end position="470"/>
    </location>
</feature>
<gene>
    <name evidence="2" type="ORF">METEAL_14530</name>
</gene>
<dbReference type="Proteomes" id="UP001238179">
    <property type="component" value="Chromosome"/>
</dbReference>
<evidence type="ECO:0000256" key="1">
    <source>
        <dbReference type="SAM" id="MobiDB-lite"/>
    </source>
</evidence>
<feature type="compositionally biased region" description="Basic and acidic residues" evidence="1">
    <location>
        <begin position="609"/>
        <end position="621"/>
    </location>
</feature>
<reference evidence="3" key="1">
    <citation type="journal article" date="2023" name="Int. J. Syst. Evol. Microbiol.">
        <title>Mesoterricola silvestris gen. nov., sp. nov., Mesoterricola sediminis sp. nov., Geothrix oryzae sp. nov., Geothrix edaphica sp. nov., Geothrix rubra sp. nov., and Geothrix limicola sp. nov., six novel members of Acidobacteriota isolated from soils.</title>
        <authorList>
            <person name="Itoh H."/>
            <person name="Sugisawa Y."/>
            <person name="Mise K."/>
            <person name="Xu Z."/>
            <person name="Kuniyasu M."/>
            <person name="Ushijima N."/>
            <person name="Kawano K."/>
            <person name="Kobayashi E."/>
            <person name="Shiratori Y."/>
            <person name="Masuda Y."/>
            <person name="Senoo K."/>
        </authorList>
    </citation>
    <scope>NUCLEOTIDE SEQUENCE [LARGE SCALE GENOMIC DNA]</scope>
    <source>
        <strain evidence="3">W79</strain>
    </source>
</reference>
<keyword evidence="3" id="KW-1185">Reference proteome</keyword>
<dbReference type="KEGG" id="msil:METEAL_14530"/>
<feature type="compositionally biased region" description="Low complexity" evidence="1">
    <location>
        <begin position="404"/>
        <end position="419"/>
    </location>
</feature>
<sequence>MSHAGFKAGKPGRRGLRALAIRWGFGLLALAAPGWAQTPVERPVRIVNHGPRAWYLVVRTRPLDLDLQVDRHDGAGFRPLGSGRFTLLSGRTYDFSCSRERTGRAEVPLAAFQNRNPLGAKAAFVCVRGVLTLGLAYDGAAPPHAQAAATCDGTTLTIRLKEWGVPAPAPASPAPSALVALLQAAEQARGEAPGAEPAGAARPASRDEAVQAPADPAPGPATAEVPAAPGPATAEVPAAPGPATAEPPAAPGPGGTVELIASRLEGTRIYSVQNGSNLPWMIASVQAKRGTQGLGYWRASQAQKGVYFRLASPEPDGRPMRLLPGQICYLPVRPGEPRIMRLVDSRSAVSSILWNLRFEAPLGFFGNPADRARARVVADLVGDNLRIRTPTWLLPGVARMPTQPAANAEPAPVPAGAAPPAAPDPSRKRKAADAPPDQPGPQRRSGADPAGAAPADGGPRPGAAPEGEPIPAGVFVFRNQSTSNWIISVEGPNPRVTVPVYHRVDGQIRPKQKFLEIMKPGDFYLLHPGASQFIPVPAGTAPIVVHIYDQKRHTPDLGYVVLDAAFGIRPAFAGEPRPGFQAAYLRALSLDARTVTFRGTAWETTLLTEYKEPKEPKESKEPGPSPAN</sequence>
<feature type="region of interest" description="Disordered" evidence="1">
    <location>
        <begin position="188"/>
        <end position="257"/>
    </location>
</feature>
<protein>
    <submittedName>
        <fullName evidence="2">Uncharacterized protein</fullName>
    </submittedName>
</protein>
<accession>A0AA48GJH2</accession>
<evidence type="ECO:0000313" key="2">
    <source>
        <dbReference type="EMBL" id="BDU72279.1"/>
    </source>
</evidence>
<name>A0AA48GJH2_9BACT</name>
<feature type="compositionally biased region" description="Low complexity" evidence="1">
    <location>
        <begin position="188"/>
        <end position="203"/>
    </location>
</feature>
<dbReference type="EMBL" id="AP027080">
    <property type="protein sequence ID" value="BDU72279.1"/>
    <property type="molecule type" value="Genomic_DNA"/>
</dbReference>